<dbReference type="AlphaFoldDB" id="A0A5J5B8A8"/>
<organism evidence="2 3">
    <name type="scientific">Nyssa sinensis</name>
    <dbReference type="NCBI Taxonomy" id="561372"/>
    <lineage>
        <taxon>Eukaryota</taxon>
        <taxon>Viridiplantae</taxon>
        <taxon>Streptophyta</taxon>
        <taxon>Embryophyta</taxon>
        <taxon>Tracheophyta</taxon>
        <taxon>Spermatophyta</taxon>
        <taxon>Magnoliopsida</taxon>
        <taxon>eudicotyledons</taxon>
        <taxon>Gunneridae</taxon>
        <taxon>Pentapetalae</taxon>
        <taxon>asterids</taxon>
        <taxon>Cornales</taxon>
        <taxon>Nyssaceae</taxon>
        <taxon>Nyssa</taxon>
    </lineage>
</organism>
<dbReference type="EMBL" id="CM018037">
    <property type="protein sequence ID" value="KAA8538868.1"/>
    <property type="molecule type" value="Genomic_DNA"/>
</dbReference>
<feature type="region of interest" description="Disordered" evidence="1">
    <location>
        <begin position="80"/>
        <end position="101"/>
    </location>
</feature>
<evidence type="ECO:0000313" key="2">
    <source>
        <dbReference type="EMBL" id="KAA8538868.1"/>
    </source>
</evidence>
<dbReference type="Proteomes" id="UP000325577">
    <property type="component" value="Linkage Group LG14"/>
</dbReference>
<proteinExistence type="predicted"/>
<evidence type="ECO:0000256" key="1">
    <source>
        <dbReference type="SAM" id="MobiDB-lite"/>
    </source>
</evidence>
<accession>A0A5J5B8A8</accession>
<name>A0A5J5B8A8_9ASTE</name>
<keyword evidence="3" id="KW-1185">Reference proteome</keyword>
<sequence>MVSFAHMQIFGVQVLFKQIERWNLSIFLKFSRPNHGGLAIFGGFLERLVTPRAGDCVIDRIVSNSGIVINSYNSKCNDVDSDDSDHGDGDSGLTRFGQRQNRGCGCWSSRWCHQRRRKCDSLNPRHRLETVRFRRSKGEKRVLGGGDDLTSTAVIRCDGS</sequence>
<gene>
    <name evidence="2" type="ORF">F0562_025560</name>
</gene>
<protein>
    <submittedName>
        <fullName evidence="2">Uncharacterized protein</fullName>
    </submittedName>
</protein>
<evidence type="ECO:0000313" key="3">
    <source>
        <dbReference type="Proteomes" id="UP000325577"/>
    </source>
</evidence>
<reference evidence="2 3" key="1">
    <citation type="submission" date="2019-09" db="EMBL/GenBank/DDBJ databases">
        <title>A chromosome-level genome assembly of the Chinese tupelo Nyssa sinensis.</title>
        <authorList>
            <person name="Yang X."/>
            <person name="Kang M."/>
            <person name="Yang Y."/>
            <person name="Xiong H."/>
            <person name="Wang M."/>
            <person name="Zhang Z."/>
            <person name="Wang Z."/>
            <person name="Wu H."/>
            <person name="Ma T."/>
            <person name="Liu J."/>
            <person name="Xi Z."/>
        </authorList>
    </citation>
    <scope>NUCLEOTIDE SEQUENCE [LARGE SCALE GENOMIC DNA]</scope>
    <source>
        <strain evidence="2">J267</strain>
        <tissue evidence="2">Leaf</tissue>
    </source>
</reference>